<accession>A0A9J6CNT4</accession>
<evidence type="ECO:0000313" key="2">
    <source>
        <dbReference type="EMBL" id="KAG5683954.1"/>
    </source>
</evidence>
<dbReference type="Proteomes" id="UP001107558">
    <property type="component" value="Chromosome 1"/>
</dbReference>
<organism evidence="2 3">
    <name type="scientific">Polypedilum vanderplanki</name>
    <name type="common">Sleeping chironomid midge</name>
    <dbReference type="NCBI Taxonomy" id="319348"/>
    <lineage>
        <taxon>Eukaryota</taxon>
        <taxon>Metazoa</taxon>
        <taxon>Ecdysozoa</taxon>
        <taxon>Arthropoda</taxon>
        <taxon>Hexapoda</taxon>
        <taxon>Insecta</taxon>
        <taxon>Pterygota</taxon>
        <taxon>Neoptera</taxon>
        <taxon>Endopterygota</taxon>
        <taxon>Diptera</taxon>
        <taxon>Nematocera</taxon>
        <taxon>Chironomoidea</taxon>
        <taxon>Chironomidae</taxon>
        <taxon>Chironominae</taxon>
        <taxon>Polypedilum</taxon>
        <taxon>Polypedilum</taxon>
    </lineage>
</organism>
<feature type="signal peptide" evidence="1">
    <location>
        <begin position="1"/>
        <end position="17"/>
    </location>
</feature>
<dbReference type="AlphaFoldDB" id="A0A9J6CNT4"/>
<dbReference type="EMBL" id="JADBJN010000001">
    <property type="protein sequence ID" value="KAG5683954.1"/>
    <property type="molecule type" value="Genomic_DNA"/>
</dbReference>
<sequence>MKFSIFILAFFIASVTSSPVKIQLKTLYQRTWDVIYSSDDDDFKILRNSNQNCIRRKFKMDENGNKFVNEDLGTLAFTTVVILCLSDADKAKVEGFEKKLQLIRTVRGYLDSEINCIKNKLHRVEPTSELLKGFTPSNNPEEQCESFEYIEAALSQEFNELKENISKFGLQSCAALDEYETKIKVKSFKLAIVALNRPPVQSEINKLKQEFESDGVIFNEKLYQCILKELIE</sequence>
<evidence type="ECO:0000256" key="1">
    <source>
        <dbReference type="SAM" id="SignalP"/>
    </source>
</evidence>
<evidence type="ECO:0000313" key="3">
    <source>
        <dbReference type="Proteomes" id="UP001107558"/>
    </source>
</evidence>
<comment type="caution">
    <text evidence="2">The sequence shown here is derived from an EMBL/GenBank/DDBJ whole genome shotgun (WGS) entry which is preliminary data.</text>
</comment>
<gene>
    <name evidence="2" type="ORF">PVAND_013209</name>
</gene>
<keyword evidence="3" id="KW-1185">Reference proteome</keyword>
<protein>
    <submittedName>
        <fullName evidence="2">Uncharacterized protein</fullName>
    </submittedName>
</protein>
<feature type="chain" id="PRO_5039930251" evidence="1">
    <location>
        <begin position="18"/>
        <end position="232"/>
    </location>
</feature>
<proteinExistence type="predicted"/>
<keyword evidence="1" id="KW-0732">Signal</keyword>
<name>A0A9J6CNT4_POLVA</name>
<reference evidence="2" key="1">
    <citation type="submission" date="2021-03" db="EMBL/GenBank/DDBJ databases">
        <title>Chromosome level genome of the anhydrobiotic midge Polypedilum vanderplanki.</title>
        <authorList>
            <person name="Yoshida Y."/>
            <person name="Kikawada T."/>
            <person name="Gusev O."/>
        </authorList>
    </citation>
    <scope>NUCLEOTIDE SEQUENCE</scope>
    <source>
        <strain evidence="2">NIAS01</strain>
        <tissue evidence="2">Whole body or cell culture</tissue>
    </source>
</reference>